<sequence length="110" mass="11211">MIRIPRFTGIAAATIGLTIALGNPGIAQAGDFGLDGVAPAWLNCSLVWHDQNTAGIRCDGGSFLPTAHCANGQLLSGAPAAAGATSYVYCTSVNSMLRQPVLWDAIPAVA</sequence>
<evidence type="ECO:0000313" key="2">
    <source>
        <dbReference type="EMBL" id="MBP2190455.1"/>
    </source>
</evidence>
<gene>
    <name evidence="2" type="ORF">BJ987_003356</name>
</gene>
<protein>
    <recommendedName>
        <fullName evidence="4">Ig-like domain-containing protein</fullName>
    </recommendedName>
</protein>
<comment type="caution">
    <text evidence="2">The sequence shown here is derived from an EMBL/GenBank/DDBJ whole genome shotgun (WGS) entry which is preliminary data.</text>
</comment>
<keyword evidence="3" id="KW-1185">Reference proteome</keyword>
<evidence type="ECO:0000313" key="3">
    <source>
        <dbReference type="Proteomes" id="UP001519325"/>
    </source>
</evidence>
<organism evidence="2 3">
    <name type="scientific">Nocardia goodfellowii</name>
    <dbReference type="NCBI Taxonomy" id="882446"/>
    <lineage>
        <taxon>Bacteria</taxon>
        <taxon>Bacillati</taxon>
        <taxon>Actinomycetota</taxon>
        <taxon>Actinomycetes</taxon>
        <taxon>Mycobacteriales</taxon>
        <taxon>Nocardiaceae</taxon>
        <taxon>Nocardia</taxon>
    </lineage>
</organism>
<evidence type="ECO:0000256" key="1">
    <source>
        <dbReference type="SAM" id="SignalP"/>
    </source>
</evidence>
<feature type="signal peptide" evidence="1">
    <location>
        <begin position="1"/>
        <end position="29"/>
    </location>
</feature>
<dbReference type="EMBL" id="JAGGMR010000001">
    <property type="protein sequence ID" value="MBP2190455.1"/>
    <property type="molecule type" value="Genomic_DNA"/>
</dbReference>
<feature type="chain" id="PRO_5046228670" description="Ig-like domain-containing protein" evidence="1">
    <location>
        <begin position="30"/>
        <end position="110"/>
    </location>
</feature>
<dbReference type="Proteomes" id="UP001519325">
    <property type="component" value="Unassembled WGS sequence"/>
</dbReference>
<dbReference type="RefSeq" id="WP_209890593.1">
    <property type="nucleotide sequence ID" value="NZ_JAGGMR010000001.1"/>
</dbReference>
<evidence type="ECO:0008006" key="4">
    <source>
        <dbReference type="Google" id="ProtNLM"/>
    </source>
</evidence>
<name>A0ABS4QFJ7_9NOCA</name>
<proteinExistence type="predicted"/>
<accession>A0ABS4QFJ7</accession>
<keyword evidence="1" id="KW-0732">Signal</keyword>
<reference evidence="2 3" key="1">
    <citation type="submission" date="2021-03" db="EMBL/GenBank/DDBJ databases">
        <title>Sequencing the genomes of 1000 actinobacteria strains.</title>
        <authorList>
            <person name="Klenk H.-P."/>
        </authorList>
    </citation>
    <scope>NUCLEOTIDE SEQUENCE [LARGE SCALE GENOMIC DNA]</scope>
    <source>
        <strain evidence="2 3">DSM 45516</strain>
    </source>
</reference>